<dbReference type="SUPFAM" id="SSF56112">
    <property type="entry name" value="Protein kinase-like (PK-like)"/>
    <property type="match status" value="1"/>
</dbReference>
<protein>
    <submittedName>
        <fullName evidence="3">Putative Six-hairpin glycosidase</fullName>
    </submittedName>
</protein>
<dbReference type="GO" id="GO:0016798">
    <property type="term" value="F:hydrolase activity, acting on glycosyl bonds"/>
    <property type="evidence" value="ECO:0007669"/>
    <property type="project" value="UniProtKB-KW"/>
</dbReference>
<dbReference type="InterPro" id="IPR011009">
    <property type="entry name" value="Kinase-like_dom_sf"/>
</dbReference>
<dbReference type="Gene3D" id="1.25.10.10">
    <property type="entry name" value="Leucine-rich Repeat Variant"/>
    <property type="match status" value="1"/>
</dbReference>
<accession>A0A0W0EY35</accession>
<feature type="compositionally biased region" description="Low complexity" evidence="1">
    <location>
        <begin position="379"/>
        <end position="401"/>
    </location>
</feature>
<reference evidence="3 4" key="1">
    <citation type="submission" date="2015-12" db="EMBL/GenBank/DDBJ databases">
        <title>Draft genome sequence of Moniliophthora roreri, the causal agent of frosty pod rot of cacao.</title>
        <authorList>
            <person name="Aime M.C."/>
            <person name="Diaz-Valderrama J.R."/>
            <person name="Kijpornyongpan T."/>
            <person name="Phillips-Mora W."/>
        </authorList>
    </citation>
    <scope>NUCLEOTIDE SEQUENCE [LARGE SCALE GENOMIC DNA]</scope>
    <source>
        <strain evidence="3 4">MCA 2952</strain>
    </source>
</reference>
<dbReference type="SUPFAM" id="SSF48371">
    <property type="entry name" value="ARM repeat"/>
    <property type="match status" value="1"/>
</dbReference>
<comment type="caution">
    <text evidence="3">The sequence shown here is derived from an EMBL/GenBank/DDBJ whole genome shotgun (WGS) entry which is preliminary data.</text>
</comment>
<evidence type="ECO:0000256" key="1">
    <source>
        <dbReference type="SAM" id="MobiDB-lite"/>
    </source>
</evidence>
<dbReference type="GO" id="GO:0005975">
    <property type="term" value="P:carbohydrate metabolic process"/>
    <property type="evidence" value="ECO:0007669"/>
    <property type="project" value="InterPro"/>
</dbReference>
<feature type="compositionally biased region" description="Pro residues" evidence="1">
    <location>
        <begin position="402"/>
        <end position="411"/>
    </location>
</feature>
<sequence>MLSEHIREPPDSNVPRTIRIDDVFLEHRTLSQESITRPNYILKGTWNGWNVIVKKLSQESRLDQLVQRASVWRGLKHPNVLDVYGISEQNENPLFVVLPSQGNGNIRQWTTGRLDMDLRTLVLDIATGMRYLHTNGVIHGGLKPSNVLINIDERACVSDYDMVHIQPSRCLDAHRYFSPEAWKGTTSKPSDVFAFAMCALEVFTSSLPWGFHSEKRIYRLLVQENARPDRPDDPAVLRKGLTDKVWSIIEECWSREARLRPSFDIIVDMWQDPVLDEGSYGTAGGQRMSPDATLFDNRDRATSANGRRHGVSVSSYASGPPAYHESEVPENSEETEPSPGYADYTQVTSVRNAPSLEFDSNENDDDYISPAHAHNKFVRGMSSGESSSSVGTSSSRGWRSPPGSPQTPGTPPSSRSIKYSYSSPSQYPTSSRISPTRSQPVRGHNRQLTTDSSASQSSNRQLTAPSTRLSSIESDLVRALPTLSRDENLRRWEAAQGEYSPQPSTSAHRHYLPSQFTSEPLEAIMDAVSVDESCGYSFKMGSQVSSRSTIGANPSAVLLVQALQAEVREGRKKESVDGYLVKMYEVAMDSEKESYKLVNAGAVPTLIHLLKVRAAEQYGVEIVLITLGTLAYDFIISRALIRADKNVARRDSISANVIYRTGTAATLVELFNSPPTDDIQTLAIWCLTRICRSADVANGLVKLNLASMLIRVQTRLGPIMPIMSLFFLGTLVQSDSLAEFLASLGFVQMICIHLRSCSELEVPSPDSVSAGLYAVARMSRSIPLAKALAKAGCVEIIAHHLKTSTDPDVLHWSARAVGCLMRPNSSDMSKILLDADIARGLARLPTVLPPDSFHPLGSFGFAIQRFSCAEWGGSTRKALVEAGVVDSLLAALRTAADEPCYDVHVELALAICLLGDVGGSSIRKEISNAGGVEILKSVGGAGSPDVTRACNMAVTSITGNLFSRNAGFLFLSLFPTGLLARAPAGPWDKFNFAPSSRIVHPVSVRHVEGTVRNADRLADTTDGVATFGEGSWVALDFGVEVGGLISLTFSNTSSDSSISLSFTESPLFISPVTSDDSTRSAASQSYDGVLKVLSPLRNGFWTQPAAWLRGGFRYLTVVSTGRTVGISNVSCEISFLPHMDDMRAYSGYFWMKDRTTGWGWDDEDFLTKLWYAGAYTVQTNTVPLNTGRRIPFVSAGSWANDARLGVAGPIIVDGAKRDRAVWPGDMGIAVPTSFVSTNDLLPVKNALLTMFSGIASDGALPESGPPLNQKGSDTYHGWTLIGSYNYYLYTADLPFLQNIWTNYTRAVAFLERKVDRSKGLMNVTGLRDWARLGGGGINAEGNAILYKVLTTASSLASYLAEETNDSEALALSEAYARNATRLKEAFNKEFWMEDVGMYRDNSSTTLAPQDANSFAVLYNLTAEESWKERISEGLTKNWGELGPEAPELPDTISPFIGSFELQAHFEANQNARALDLLHRTWGYMLYTNISVQSTLLEGFTVDGSLGYRSNYGYNHDAAYTSHAHGWSSGPTSALINYVLGLGVDEPMGRVWTVHPHLFNVEEDAAEGGFETPLGWFGVSWTVDEGRMMEVNISAPEGTKGAFIAPVGVDRARVVVNGGEVTEVNGEERFEVEVDG</sequence>
<dbReference type="InterPro" id="IPR000719">
    <property type="entry name" value="Prot_kinase_dom"/>
</dbReference>
<dbReference type="Gene3D" id="1.10.510.10">
    <property type="entry name" value="Transferase(Phosphotransferase) domain 1"/>
    <property type="match status" value="1"/>
</dbReference>
<feature type="region of interest" description="Disordered" evidence="1">
    <location>
        <begin position="302"/>
        <end position="343"/>
    </location>
</feature>
<feature type="region of interest" description="Disordered" evidence="1">
    <location>
        <begin position="378"/>
        <end position="470"/>
    </location>
</feature>
<dbReference type="GO" id="GO:0004672">
    <property type="term" value="F:protein kinase activity"/>
    <property type="evidence" value="ECO:0007669"/>
    <property type="project" value="InterPro"/>
</dbReference>
<dbReference type="PANTHER" id="PTHR34987">
    <property type="entry name" value="C, PUTATIVE (AFU_ORTHOLOGUE AFUA_3G02880)-RELATED"/>
    <property type="match status" value="1"/>
</dbReference>
<dbReference type="Pfam" id="PF17389">
    <property type="entry name" value="Bac_rhamnosid6H"/>
    <property type="match status" value="1"/>
</dbReference>
<dbReference type="InterPro" id="IPR016024">
    <property type="entry name" value="ARM-type_fold"/>
</dbReference>
<evidence type="ECO:0000259" key="2">
    <source>
        <dbReference type="PROSITE" id="PS50011"/>
    </source>
</evidence>
<proteinExistence type="predicted"/>
<dbReference type="SUPFAM" id="SSF48208">
    <property type="entry name" value="Six-hairpin glycosidases"/>
    <property type="match status" value="1"/>
</dbReference>
<dbReference type="PROSITE" id="PS50011">
    <property type="entry name" value="PROTEIN_KINASE_DOM"/>
    <property type="match status" value="1"/>
</dbReference>
<keyword evidence="3" id="KW-0378">Hydrolase</keyword>
<dbReference type="InterPro" id="IPR011989">
    <property type="entry name" value="ARM-like"/>
</dbReference>
<dbReference type="Gene3D" id="1.50.10.10">
    <property type="match status" value="1"/>
</dbReference>
<dbReference type="GO" id="GO:0005524">
    <property type="term" value="F:ATP binding"/>
    <property type="evidence" value="ECO:0007669"/>
    <property type="project" value="InterPro"/>
</dbReference>
<name>A0A0W0EY35_MONRR</name>
<evidence type="ECO:0000313" key="4">
    <source>
        <dbReference type="Proteomes" id="UP000054988"/>
    </source>
</evidence>
<dbReference type="PANTHER" id="PTHR34987:SF6">
    <property type="entry name" value="ALPHA-L-RHAMNOSIDASE SIX-HAIRPIN GLYCOSIDASE DOMAIN-CONTAINING PROTEIN"/>
    <property type="match status" value="1"/>
</dbReference>
<dbReference type="Pfam" id="PF07714">
    <property type="entry name" value="PK_Tyr_Ser-Thr"/>
    <property type="match status" value="1"/>
</dbReference>
<dbReference type="Proteomes" id="UP000054988">
    <property type="component" value="Unassembled WGS sequence"/>
</dbReference>
<dbReference type="InterPro" id="IPR035396">
    <property type="entry name" value="Bac_rhamnosid6H"/>
</dbReference>
<keyword evidence="3" id="KW-0326">Glycosidase</keyword>
<organism evidence="3 4">
    <name type="scientific">Moniliophthora roreri</name>
    <name type="common">Frosty pod rot fungus</name>
    <name type="synonym">Monilia roreri</name>
    <dbReference type="NCBI Taxonomy" id="221103"/>
    <lineage>
        <taxon>Eukaryota</taxon>
        <taxon>Fungi</taxon>
        <taxon>Dikarya</taxon>
        <taxon>Basidiomycota</taxon>
        <taxon>Agaricomycotina</taxon>
        <taxon>Agaricomycetes</taxon>
        <taxon>Agaricomycetidae</taxon>
        <taxon>Agaricales</taxon>
        <taxon>Marasmiineae</taxon>
        <taxon>Marasmiaceae</taxon>
        <taxon>Moniliophthora</taxon>
    </lineage>
</organism>
<feature type="compositionally biased region" description="Polar residues" evidence="1">
    <location>
        <begin position="446"/>
        <end position="470"/>
    </location>
</feature>
<gene>
    <name evidence="3" type="ORF">WG66_18503</name>
</gene>
<dbReference type="Gene3D" id="2.60.420.10">
    <property type="entry name" value="Maltose phosphorylase, domain 3"/>
    <property type="match status" value="1"/>
</dbReference>
<dbReference type="InterPro" id="IPR012341">
    <property type="entry name" value="6hp_glycosidase-like_sf"/>
</dbReference>
<feature type="domain" description="Protein kinase" evidence="2">
    <location>
        <begin position="24"/>
        <end position="275"/>
    </location>
</feature>
<dbReference type="InterPro" id="IPR001245">
    <property type="entry name" value="Ser-Thr/Tyr_kinase_cat_dom"/>
</dbReference>
<dbReference type="InterPro" id="IPR008928">
    <property type="entry name" value="6-hairpin_glycosidase_sf"/>
</dbReference>
<dbReference type="EMBL" id="LATX01002459">
    <property type="protein sequence ID" value="KTB28933.1"/>
    <property type="molecule type" value="Genomic_DNA"/>
</dbReference>
<evidence type="ECO:0000313" key="3">
    <source>
        <dbReference type="EMBL" id="KTB28933.1"/>
    </source>
</evidence>
<feature type="compositionally biased region" description="Low complexity" evidence="1">
    <location>
        <begin position="412"/>
        <end position="434"/>
    </location>
</feature>